<evidence type="ECO:0000256" key="4">
    <source>
        <dbReference type="ARBA" id="ARBA00015377"/>
    </source>
</evidence>
<evidence type="ECO:0000256" key="9">
    <source>
        <dbReference type="ARBA" id="ARBA00030795"/>
    </source>
</evidence>
<evidence type="ECO:0000313" key="14">
    <source>
        <dbReference type="Proteomes" id="UP001178507"/>
    </source>
</evidence>
<keyword evidence="14" id="KW-1185">Reference proteome</keyword>
<dbReference type="EMBL" id="CAUJNA010000102">
    <property type="protein sequence ID" value="CAJ1371886.1"/>
    <property type="molecule type" value="Genomic_DNA"/>
</dbReference>
<evidence type="ECO:0000313" key="13">
    <source>
        <dbReference type="EMBL" id="CAJ1371886.1"/>
    </source>
</evidence>
<keyword evidence="6" id="KW-0808">Transferase</keyword>
<evidence type="ECO:0000256" key="8">
    <source>
        <dbReference type="ARBA" id="ARBA00023204"/>
    </source>
</evidence>
<dbReference type="Pfam" id="PF01035">
    <property type="entry name" value="DNA_binding_1"/>
    <property type="match status" value="1"/>
</dbReference>
<organism evidence="13 14">
    <name type="scientific">Effrenium voratum</name>
    <dbReference type="NCBI Taxonomy" id="2562239"/>
    <lineage>
        <taxon>Eukaryota</taxon>
        <taxon>Sar</taxon>
        <taxon>Alveolata</taxon>
        <taxon>Dinophyceae</taxon>
        <taxon>Suessiales</taxon>
        <taxon>Symbiodiniaceae</taxon>
        <taxon>Effrenium</taxon>
    </lineage>
</organism>
<dbReference type="PROSITE" id="PS00374">
    <property type="entry name" value="MGMT"/>
    <property type="match status" value="1"/>
</dbReference>
<feature type="non-terminal residue" evidence="13">
    <location>
        <position position="144"/>
    </location>
</feature>
<evidence type="ECO:0000256" key="1">
    <source>
        <dbReference type="ARBA" id="ARBA00001286"/>
    </source>
</evidence>
<dbReference type="GO" id="GO:0006281">
    <property type="term" value="P:DNA repair"/>
    <property type="evidence" value="ECO:0007669"/>
    <property type="project" value="UniProtKB-KW"/>
</dbReference>
<evidence type="ECO:0000256" key="10">
    <source>
        <dbReference type="ARBA" id="ARBA00031621"/>
    </source>
</evidence>
<dbReference type="InterPro" id="IPR014048">
    <property type="entry name" value="MethylDNA_cys_MeTrfase_DNA-bd"/>
</dbReference>
<dbReference type="AlphaFoldDB" id="A0AA36HN50"/>
<keyword evidence="5" id="KW-0489">Methyltransferase</keyword>
<comment type="catalytic activity">
    <reaction evidence="11">
        <text>a 6-O-methyl-2'-deoxyguanosine in DNA + L-cysteinyl-[protein] = S-methyl-L-cysteinyl-[protein] + a 2'-deoxyguanosine in DNA</text>
        <dbReference type="Rhea" id="RHEA:24000"/>
        <dbReference type="Rhea" id="RHEA-COMP:10131"/>
        <dbReference type="Rhea" id="RHEA-COMP:10132"/>
        <dbReference type="Rhea" id="RHEA-COMP:11367"/>
        <dbReference type="Rhea" id="RHEA-COMP:11368"/>
        <dbReference type="ChEBI" id="CHEBI:29950"/>
        <dbReference type="ChEBI" id="CHEBI:82612"/>
        <dbReference type="ChEBI" id="CHEBI:85445"/>
        <dbReference type="ChEBI" id="CHEBI:85448"/>
        <dbReference type="EC" id="2.1.1.63"/>
    </reaction>
</comment>
<dbReference type="CDD" id="cd06445">
    <property type="entry name" value="ATase"/>
    <property type="match status" value="1"/>
</dbReference>
<dbReference type="Gene3D" id="1.10.10.10">
    <property type="entry name" value="Winged helix-like DNA-binding domain superfamily/Winged helix DNA-binding domain"/>
    <property type="match status" value="1"/>
</dbReference>
<evidence type="ECO:0000256" key="6">
    <source>
        <dbReference type="ARBA" id="ARBA00022679"/>
    </source>
</evidence>
<dbReference type="Proteomes" id="UP001178507">
    <property type="component" value="Unassembled WGS sequence"/>
</dbReference>
<evidence type="ECO:0000259" key="12">
    <source>
        <dbReference type="Pfam" id="PF01035"/>
    </source>
</evidence>
<evidence type="ECO:0000256" key="2">
    <source>
        <dbReference type="ARBA" id="ARBA00008711"/>
    </source>
</evidence>
<evidence type="ECO:0000256" key="3">
    <source>
        <dbReference type="ARBA" id="ARBA00011918"/>
    </source>
</evidence>
<dbReference type="EC" id="2.1.1.63" evidence="3"/>
<dbReference type="InterPro" id="IPR036217">
    <property type="entry name" value="MethylDNA_cys_MeTrfase_DNAb"/>
</dbReference>
<comment type="catalytic activity">
    <reaction evidence="1">
        <text>a 4-O-methyl-thymidine in DNA + L-cysteinyl-[protein] = a thymidine in DNA + S-methyl-L-cysteinyl-[protein]</text>
        <dbReference type="Rhea" id="RHEA:53428"/>
        <dbReference type="Rhea" id="RHEA-COMP:10131"/>
        <dbReference type="Rhea" id="RHEA-COMP:10132"/>
        <dbReference type="Rhea" id="RHEA-COMP:13555"/>
        <dbReference type="Rhea" id="RHEA-COMP:13556"/>
        <dbReference type="ChEBI" id="CHEBI:29950"/>
        <dbReference type="ChEBI" id="CHEBI:82612"/>
        <dbReference type="ChEBI" id="CHEBI:137386"/>
        <dbReference type="ChEBI" id="CHEBI:137387"/>
        <dbReference type="EC" id="2.1.1.63"/>
    </reaction>
</comment>
<dbReference type="NCBIfam" id="TIGR00589">
    <property type="entry name" value="ogt"/>
    <property type="match status" value="1"/>
</dbReference>
<evidence type="ECO:0000256" key="7">
    <source>
        <dbReference type="ARBA" id="ARBA00022763"/>
    </source>
</evidence>
<dbReference type="InterPro" id="IPR001497">
    <property type="entry name" value="MethylDNA_cys_MeTrfase_AS"/>
</dbReference>
<protein>
    <recommendedName>
        <fullName evidence="4">Methylated-DNA--protein-cysteine methyltransferase</fullName>
        <ecNumber evidence="3">2.1.1.63</ecNumber>
    </recommendedName>
    <alternativeName>
        <fullName evidence="9">6-O-methylguanine-DNA methyltransferase</fullName>
    </alternativeName>
    <alternativeName>
        <fullName evidence="10">O-6-methylguanine-DNA-alkyltransferase</fullName>
    </alternativeName>
</protein>
<dbReference type="PANTHER" id="PTHR10815:SF13">
    <property type="entry name" value="METHYLATED-DNA--PROTEIN-CYSTEINE METHYLTRANSFERASE"/>
    <property type="match status" value="1"/>
</dbReference>
<proteinExistence type="inferred from homology"/>
<sequence length="144" mass="15733">MQSFYPPRRGGPEKGAPEEVWRAVSQIPRGCVTSYGQISSLLGAPWTPRLVGQALKKNPFAPEVPCHRVVRADRTLGGYFGATAFEDEKVQTKVRLLEEEGVLLERKGEAWLVRAGCFWSFPSAASAQAGEGVSLYPAKRKAEG</sequence>
<keyword evidence="7" id="KW-0227">DNA damage</keyword>
<dbReference type="GO" id="GO:0003908">
    <property type="term" value="F:methylated-DNA-[protein]-cysteine S-methyltransferase activity"/>
    <property type="evidence" value="ECO:0007669"/>
    <property type="project" value="UniProtKB-EC"/>
</dbReference>
<dbReference type="PANTHER" id="PTHR10815">
    <property type="entry name" value="METHYLATED-DNA--PROTEIN-CYSTEINE METHYLTRANSFERASE"/>
    <property type="match status" value="1"/>
</dbReference>
<gene>
    <name evidence="13" type="ORF">EVOR1521_LOCUS2093</name>
</gene>
<comment type="similarity">
    <text evidence="2">Belongs to the MGMT family.</text>
</comment>
<reference evidence="13" key="1">
    <citation type="submission" date="2023-08" db="EMBL/GenBank/DDBJ databases">
        <authorList>
            <person name="Chen Y."/>
            <person name="Shah S."/>
            <person name="Dougan E. K."/>
            <person name="Thang M."/>
            <person name="Chan C."/>
        </authorList>
    </citation>
    <scope>NUCLEOTIDE SEQUENCE</scope>
</reference>
<feature type="domain" description="Methylated-DNA-[protein]-cysteine S-methyltransferase DNA binding" evidence="12">
    <location>
        <begin position="18"/>
        <end position="102"/>
    </location>
</feature>
<comment type="caution">
    <text evidence="13">The sequence shown here is derived from an EMBL/GenBank/DDBJ whole genome shotgun (WGS) entry which is preliminary data.</text>
</comment>
<evidence type="ECO:0000256" key="5">
    <source>
        <dbReference type="ARBA" id="ARBA00022603"/>
    </source>
</evidence>
<accession>A0AA36HN50</accession>
<dbReference type="InterPro" id="IPR036388">
    <property type="entry name" value="WH-like_DNA-bd_sf"/>
</dbReference>
<dbReference type="GO" id="GO:0032259">
    <property type="term" value="P:methylation"/>
    <property type="evidence" value="ECO:0007669"/>
    <property type="project" value="UniProtKB-KW"/>
</dbReference>
<dbReference type="SUPFAM" id="SSF46767">
    <property type="entry name" value="Methylated DNA-protein cysteine methyltransferase, C-terminal domain"/>
    <property type="match status" value="1"/>
</dbReference>
<name>A0AA36HN50_9DINO</name>
<evidence type="ECO:0000256" key="11">
    <source>
        <dbReference type="ARBA" id="ARBA00049348"/>
    </source>
</evidence>
<keyword evidence="8" id="KW-0234">DNA repair</keyword>